<dbReference type="EMBL" id="MU621066">
    <property type="protein sequence ID" value="KAI8574891.1"/>
    <property type="molecule type" value="Genomic_DNA"/>
</dbReference>
<protein>
    <submittedName>
        <fullName evidence="1">Uncharacterized protein</fullName>
    </submittedName>
</protein>
<sequence>MVNLGDDQHLCCNIQTLETYKYHSCVRHAVLELISGGSKEGFTQLHSKYDYLKTFIPIPEDPNFKLIKVFDIEGNPVEEKTEYQLEMYDQDMDILNFYDGKLYGTAHDNQVEVLVVKFSIVDDIHYLMYKNKYLHVADGSDEISLTDRLPTKQQRLLFIPTEDNTFLIFKWTSPVYLTFETLTNRYSAVRFEEEGFIRLSGDLLHLFLKRV</sequence>
<gene>
    <name evidence="1" type="ORF">K450DRAFT_264164</name>
</gene>
<dbReference type="RefSeq" id="XP_051439898.1">
    <property type="nucleotide sequence ID" value="XM_051592764.1"/>
</dbReference>
<reference evidence="1" key="1">
    <citation type="submission" date="2021-06" db="EMBL/GenBank/DDBJ databases">
        <authorList>
            <consortium name="DOE Joint Genome Institute"/>
            <person name="Mondo S.J."/>
            <person name="Amses K.R."/>
            <person name="Simmons D.R."/>
            <person name="Longcore J.E."/>
            <person name="Seto K."/>
            <person name="Alves G.H."/>
            <person name="Bonds A.E."/>
            <person name="Quandt C.A."/>
            <person name="Davis W.J."/>
            <person name="Chang Y."/>
            <person name="Letcher P.M."/>
            <person name="Powell M.J."/>
            <person name="Kuo A."/>
            <person name="Labutti K."/>
            <person name="Pangilinan J."/>
            <person name="Andreopoulos W."/>
            <person name="Tritt A."/>
            <person name="Riley R."/>
            <person name="Hundley H."/>
            <person name="Johnson J."/>
            <person name="Lipzen A."/>
            <person name="Barry K."/>
            <person name="Berbee M.L."/>
            <person name="Buchler N.E."/>
            <person name="Grigoriev I.V."/>
            <person name="Spatafora J.W."/>
            <person name="Stajich J.E."/>
            <person name="James T.Y."/>
        </authorList>
    </citation>
    <scope>NUCLEOTIDE SEQUENCE</scope>
    <source>
        <strain evidence="1">AG</strain>
    </source>
</reference>
<evidence type="ECO:0000313" key="2">
    <source>
        <dbReference type="Proteomes" id="UP001206595"/>
    </source>
</evidence>
<proteinExistence type="predicted"/>
<dbReference type="AlphaFoldDB" id="A0AAD5H9T9"/>
<evidence type="ECO:0000313" key="1">
    <source>
        <dbReference type="EMBL" id="KAI8574891.1"/>
    </source>
</evidence>
<organism evidence="1 2">
    <name type="scientific">Umbelopsis ramanniana AG</name>
    <dbReference type="NCBI Taxonomy" id="1314678"/>
    <lineage>
        <taxon>Eukaryota</taxon>
        <taxon>Fungi</taxon>
        <taxon>Fungi incertae sedis</taxon>
        <taxon>Mucoromycota</taxon>
        <taxon>Mucoromycotina</taxon>
        <taxon>Umbelopsidomycetes</taxon>
        <taxon>Umbelopsidales</taxon>
        <taxon>Umbelopsidaceae</taxon>
        <taxon>Umbelopsis</taxon>
    </lineage>
</organism>
<dbReference type="Proteomes" id="UP001206595">
    <property type="component" value="Unassembled WGS sequence"/>
</dbReference>
<accession>A0AAD5H9T9</accession>
<reference evidence="1" key="2">
    <citation type="journal article" date="2022" name="Proc. Natl. Acad. Sci. U.S.A.">
        <title>Diploid-dominant life cycles characterize the early evolution of Fungi.</title>
        <authorList>
            <person name="Amses K.R."/>
            <person name="Simmons D.R."/>
            <person name="Longcore J.E."/>
            <person name="Mondo S.J."/>
            <person name="Seto K."/>
            <person name="Jeronimo G.H."/>
            <person name="Bonds A.E."/>
            <person name="Quandt C.A."/>
            <person name="Davis W.J."/>
            <person name="Chang Y."/>
            <person name="Federici B.A."/>
            <person name="Kuo A."/>
            <person name="LaButti K."/>
            <person name="Pangilinan J."/>
            <person name="Andreopoulos W."/>
            <person name="Tritt A."/>
            <person name="Riley R."/>
            <person name="Hundley H."/>
            <person name="Johnson J."/>
            <person name="Lipzen A."/>
            <person name="Barry K."/>
            <person name="Lang B.F."/>
            <person name="Cuomo C.A."/>
            <person name="Buchler N.E."/>
            <person name="Grigoriev I.V."/>
            <person name="Spatafora J.W."/>
            <person name="Stajich J.E."/>
            <person name="James T.Y."/>
        </authorList>
    </citation>
    <scope>NUCLEOTIDE SEQUENCE</scope>
    <source>
        <strain evidence="1">AG</strain>
    </source>
</reference>
<keyword evidence="2" id="KW-1185">Reference proteome</keyword>
<dbReference type="GeneID" id="75918106"/>
<comment type="caution">
    <text evidence="1">The sequence shown here is derived from an EMBL/GenBank/DDBJ whole genome shotgun (WGS) entry which is preliminary data.</text>
</comment>
<name>A0AAD5H9T9_UMBRA</name>